<dbReference type="AlphaFoldDB" id="A0A367YRU7"/>
<evidence type="ECO:0000256" key="1">
    <source>
        <dbReference type="ARBA" id="ARBA00022849"/>
    </source>
</evidence>
<gene>
    <name evidence="3" type="ORF">DT076_15125</name>
</gene>
<evidence type="ECO:0000313" key="3">
    <source>
        <dbReference type="EMBL" id="RCK68564.1"/>
    </source>
</evidence>
<dbReference type="SMART" id="SM00226">
    <property type="entry name" value="LMWPc"/>
    <property type="match status" value="1"/>
</dbReference>
<dbReference type="RefSeq" id="WP_114127535.1">
    <property type="nucleotide sequence ID" value="NZ_QOUI01000010.1"/>
</dbReference>
<proteinExistence type="predicted"/>
<dbReference type="Pfam" id="PF01451">
    <property type="entry name" value="LMWPc"/>
    <property type="match status" value="1"/>
</dbReference>
<dbReference type="PANTHER" id="PTHR43428:SF1">
    <property type="entry name" value="ARSENATE REDUCTASE"/>
    <property type="match status" value="1"/>
</dbReference>
<sequence>MQLDDRDHEQIVADLATRYEGQFTREEVEAAVRRSRAHLEPNATIPDFLPVFVRRFARDELVHLAEERGLDPHGLHDVLFVCNGNAGRSQMAAAFANQLGAGRVRAWSAGINPMGQVLPDVVEAMREVGIDLAESYPKPVTGSATRAAETIVAIGVPPEQLPEQGAHLLEWDIAPVIGQGLETTRATRDEIRARVEELVEAISPSAPRT</sequence>
<keyword evidence="4" id="KW-1185">Reference proteome</keyword>
<comment type="caution">
    <text evidence="3">The sequence shown here is derived from an EMBL/GenBank/DDBJ whole genome shotgun (WGS) entry which is preliminary data.</text>
</comment>
<reference evidence="3 4" key="1">
    <citation type="submission" date="2018-07" db="EMBL/GenBank/DDBJ databases">
        <title>Desertimonas flava gen. nov. sp. nov.</title>
        <authorList>
            <person name="Liu S."/>
        </authorList>
    </citation>
    <scope>NUCLEOTIDE SEQUENCE [LARGE SCALE GENOMIC DNA]</scope>
    <source>
        <strain evidence="3 4">16Sb5-5</strain>
    </source>
</reference>
<dbReference type="EMBL" id="QOUI01000010">
    <property type="protein sequence ID" value="RCK68564.1"/>
    <property type="molecule type" value="Genomic_DNA"/>
</dbReference>
<accession>A0A367YRU7</accession>
<organism evidence="3 4">
    <name type="scientific">Desertihabitans brevis</name>
    <dbReference type="NCBI Taxonomy" id="2268447"/>
    <lineage>
        <taxon>Bacteria</taxon>
        <taxon>Bacillati</taxon>
        <taxon>Actinomycetota</taxon>
        <taxon>Actinomycetes</taxon>
        <taxon>Propionibacteriales</taxon>
        <taxon>Propionibacteriaceae</taxon>
        <taxon>Desertihabitans</taxon>
    </lineage>
</organism>
<dbReference type="InterPro" id="IPR036196">
    <property type="entry name" value="Ptyr_pPase_sf"/>
</dbReference>
<evidence type="ECO:0000313" key="4">
    <source>
        <dbReference type="Proteomes" id="UP000252770"/>
    </source>
</evidence>
<feature type="domain" description="Rhodanese" evidence="2">
    <location>
        <begin position="58"/>
        <end position="116"/>
    </location>
</feature>
<dbReference type="SUPFAM" id="SSF52788">
    <property type="entry name" value="Phosphotyrosine protein phosphatases I"/>
    <property type="match status" value="1"/>
</dbReference>
<dbReference type="NCBIfam" id="NF046112">
    <property type="entry name" value="MSMEG_6209_Nter"/>
    <property type="match status" value="1"/>
</dbReference>
<dbReference type="Gene3D" id="1.10.8.1060">
    <property type="entry name" value="Corynebacterium glutamicum thioredoxin-dependent arsenate reductase, N-terminal domain"/>
    <property type="match status" value="1"/>
</dbReference>
<dbReference type="Gene3D" id="3.40.50.2300">
    <property type="match status" value="1"/>
</dbReference>
<name>A0A367YRU7_9ACTN</name>
<dbReference type="InterPro" id="IPR023485">
    <property type="entry name" value="Ptyr_pPase"/>
</dbReference>
<dbReference type="InterPro" id="IPR048716">
    <property type="entry name" value="Phosphatase-like_N"/>
</dbReference>
<protein>
    <submittedName>
        <fullName evidence="3">Arsenate reductase ArsC</fullName>
    </submittedName>
</protein>
<dbReference type="Proteomes" id="UP000252770">
    <property type="component" value="Unassembled WGS sequence"/>
</dbReference>
<dbReference type="PROSITE" id="PS50206">
    <property type="entry name" value="RHODANESE_3"/>
    <property type="match status" value="1"/>
</dbReference>
<dbReference type="PANTHER" id="PTHR43428">
    <property type="entry name" value="ARSENATE REDUCTASE"/>
    <property type="match status" value="1"/>
</dbReference>
<dbReference type="InterPro" id="IPR001763">
    <property type="entry name" value="Rhodanese-like_dom"/>
</dbReference>
<dbReference type="GO" id="GO:0046685">
    <property type="term" value="P:response to arsenic-containing substance"/>
    <property type="evidence" value="ECO:0007669"/>
    <property type="project" value="UniProtKB-KW"/>
</dbReference>
<evidence type="ECO:0000259" key="2">
    <source>
        <dbReference type="PROSITE" id="PS50206"/>
    </source>
</evidence>
<dbReference type="Pfam" id="PF21234">
    <property type="entry name" value="Phosphatase-like_N"/>
    <property type="match status" value="1"/>
</dbReference>
<keyword evidence="1" id="KW-0059">Arsenical resistance</keyword>